<organism evidence="1">
    <name type="scientific">viral metagenome</name>
    <dbReference type="NCBI Taxonomy" id="1070528"/>
    <lineage>
        <taxon>unclassified sequences</taxon>
        <taxon>metagenomes</taxon>
        <taxon>organismal metagenomes</taxon>
    </lineage>
</organism>
<evidence type="ECO:0000313" key="1">
    <source>
        <dbReference type="EMBL" id="QHU30759.1"/>
    </source>
</evidence>
<protein>
    <submittedName>
        <fullName evidence="1">Uncharacterized protein</fullName>
    </submittedName>
</protein>
<accession>A0A6C0LIJ7</accession>
<dbReference type="EMBL" id="MN740517">
    <property type="protein sequence ID" value="QHU30759.1"/>
    <property type="molecule type" value="Genomic_DNA"/>
</dbReference>
<sequence>MLPKKFGGDGIRTREDYCLSNKGKVKKGKFTYIDKENGVTTNDPVWWCYGP</sequence>
<proteinExistence type="predicted"/>
<name>A0A6C0LIJ7_9ZZZZ</name>
<dbReference type="AlphaFoldDB" id="A0A6C0LIJ7"/>
<reference evidence="1" key="1">
    <citation type="journal article" date="2020" name="Nature">
        <title>Giant virus diversity and host interactions through global metagenomics.</title>
        <authorList>
            <person name="Schulz F."/>
            <person name="Roux S."/>
            <person name="Paez-Espino D."/>
            <person name="Jungbluth S."/>
            <person name="Walsh D.A."/>
            <person name="Denef V.J."/>
            <person name="McMahon K.D."/>
            <person name="Konstantinidis K.T."/>
            <person name="Eloe-Fadrosh E.A."/>
            <person name="Kyrpides N.C."/>
            <person name="Woyke T."/>
        </authorList>
    </citation>
    <scope>NUCLEOTIDE SEQUENCE</scope>
    <source>
        <strain evidence="1">GVMAG-M-3300027833-19</strain>
    </source>
</reference>